<dbReference type="KEGG" id="roz:CBI38_14930"/>
<dbReference type="EMBL" id="CP021354">
    <property type="protein sequence ID" value="AWK72670.1"/>
    <property type="molecule type" value="Genomic_DNA"/>
</dbReference>
<gene>
    <name evidence="2" type="ORF">CBI38_14930</name>
</gene>
<evidence type="ECO:0000313" key="3">
    <source>
        <dbReference type="Proteomes" id="UP000245711"/>
    </source>
</evidence>
<reference evidence="2 3" key="1">
    <citation type="submission" date="2017-05" db="EMBL/GenBank/DDBJ databases">
        <title>Isolation of Rhodococcus sp. S2-17 biodegrading of BP-3.</title>
        <authorList>
            <person name="Lee Y."/>
            <person name="Kim K.H."/>
            <person name="Chun B.H."/>
            <person name="Jung H.S."/>
            <person name="Jeon C.O."/>
        </authorList>
    </citation>
    <scope>NUCLEOTIDE SEQUENCE [LARGE SCALE GENOMIC DNA]</scope>
    <source>
        <strain evidence="2 3">S2-17</strain>
    </source>
</reference>
<evidence type="ECO:0000313" key="2">
    <source>
        <dbReference type="EMBL" id="AWK72670.1"/>
    </source>
</evidence>
<protein>
    <submittedName>
        <fullName evidence="2">Uncharacterized protein</fullName>
    </submittedName>
</protein>
<name>A0A2S2BVK0_9NOCA</name>
<keyword evidence="3" id="KW-1185">Reference proteome</keyword>
<dbReference type="Proteomes" id="UP000245711">
    <property type="component" value="Chromosome"/>
</dbReference>
<sequence>MAEARRAIEDAADDELDTAIATLRSRERELLVAADSEAAFELMSAKCVLLSTLKNRRRCRTESPAIPDLGHYPDVSETGREQEG</sequence>
<organism evidence="2 3">
    <name type="scientific">Rhodococcus oxybenzonivorans</name>
    <dbReference type="NCBI Taxonomy" id="1990687"/>
    <lineage>
        <taxon>Bacteria</taxon>
        <taxon>Bacillati</taxon>
        <taxon>Actinomycetota</taxon>
        <taxon>Actinomycetes</taxon>
        <taxon>Mycobacteriales</taxon>
        <taxon>Nocardiaceae</taxon>
        <taxon>Rhodococcus</taxon>
    </lineage>
</organism>
<dbReference type="AlphaFoldDB" id="A0A2S2BVK0"/>
<feature type="region of interest" description="Disordered" evidence="1">
    <location>
        <begin position="62"/>
        <end position="84"/>
    </location>
</feature>
<accession>A0A2S2BVK0</accession>
<proteinExistence type="predicted"/>
<evidence type="ECO:0000256" key="1">
    <source>
        <dbReference type="SAM" id="MobiDB-lite"/>
    </source>
</evidence>